<dbReference type="InterPro" id="IPR003593">
    <property type="entry name" value="AAA+_ATPase"/>
</dbReference>
<dbReference type="RefSeq" id="WP_203991880.1">
    <property type="nucleotide sequence ID" value="NZ_BOPG01000016.1"/>
</dbReference>
<gene>
    <name evidence="5" type="ORF">Vau01_028000</name>
</gene>
<keyword evidence="6" id="KW-1185">Reference proteome</keyword>
<dbReference type="Gene3D" id="3.40.50.300">
    <property type="entry name" value="P-loop containing nucleotide triphosphate hydrolases"/>
    <property type="match status" value="1"/>
</dbReference>
<evidence type="ECO:0000313" key="5">
    <source>
        <dbReference type="EMBL" id="GIJ55284.1"/>
    </source>
</evidence>
<keyword evidence="1" id="KW-0547">Nucleotide-binding</keyword>
<evidence type="ECO:0000256" key="2">
    <source>
        <dbReference type="ARBA" id="ARBA00022840"/>
    </source>
</evidence>
<dbReference type="GO" id="GO:0016887">
    <property type="term" value="F:ATP hydrolysis activity"/>
    <property type="evidence" value="ECO:0007669"/>
    <property type="project" value="InterPro"/>
</dbReference>
<feature type="region of interest" description="Disordered" evidence="3">
    <location>
        <begin position="1"/>
        <end position="22"/>
    </location>
</feature>
<dbReference type="GO" id="GO:0005524">
    <property type="term" value="F:ATP binding"/>
    <property type="evidence" value="ECO:0007669"/>
    <property type="project" value="UniProtKB-KW"/>
</dbReference>
<proteinExistence type="predicted"/>
<dbReference type="SMART" id="SM00382">
    <property type="entry name" value="AAA"/>
    <property type="match status" value="1"/>
</dbReference>
<dbReference type="EMBL" id="BOPG01000016">
    <property type="protein sequence ID" value="GIJ55284.1"/>
    <property type="molecule type" value="Genomic_DNA"/>
</dbReference>
<reference evidence="5" key="1">
    <citation type="submission" date="2021-01" db="EMBL/GenBank/DDBJ databases">
        <title>Whole genome shotgun sequence of Virgisporangium aurantiacum NBRC 16421.</title>
        <authorList>
            <person name="Komaki H."/>
            <person name="Tamura T."/>
        </authorList>
    </citation>
    <scope>NUCLEOTIDE SEQUENCE</scope>
    <source>
        <strain evidence="5">NBRC 16421</strain>
    </source>
</reference>
<name>A0A8J4DYT9_9ACTN</name>
<evidence type="ECO:0000313" key="6">
    <source>
        <dbReference type="Proteomes" id="UP000612585"/>
    </source>
</evidence>
<dbReference type="PANTHER" id="PTHR43230">
    <property type="entry name" value="ABC-TYPE DIPEPTIDE/OLIGOPEPTIDE TRANSPORT SYSTEM, ATPASE COMPONENT"/>
    <property type="match status" value="1"/>
</dbReference>
<dbReference type="InterPro" id="IPR017871">
    <property type="entry name" value="ABC_transporter-like_CS"/>
</dbReference>
<dbReference type="PROSITE" id="PS50893">
    <property type="entry name" value="ABC_TRANSPORTER_2"/>
    <property type="match status" value="1"/>
</dbReference>
<keyword evidence="2 5" id="KW-0067">ATP-binding</keyword>
<feature type="domain" description="ABC transporter" evidence="4">
    <location>
        <begin position="27"/>
        <end position="267"/>
    </location>
</feature>
<dbReference type="PANTHER" id="PTHR43230:SF3">
    <property type="entry name" value="ABC-TYPE DIPEPTIDE_OLIGOPEPTIDE TRANSPORT SYSTEM, ATPASE COMPONENT"/>
    <property type="match status" value="1"/>
</dbReference>
<dbReference type="CDD" id="cd03257">
    <property type="entry name" value="ABC_NikE_OppD_transporters"/>
    <property type="match status" value="1"/>
</dbReference>
<dbReference type="InterPro" id="IPR027417">
    <property type="entry name" value="P-loop_NTPase"/>
</dbReference>
<accession>A0A8J4DYT9</accession>
<comment type="caution">
    <text evidence="5">The sequence shown here is derived from an EMBL/GenBank/DDBJ whole genome shotgun (WGS) entry which is preliminary data.</text>
</comment>
<evidence type="ECO:0000256" key="3">
    <source>
        <dbReference type="SAM" id="MobiDB-lite"/>
    </source>
</evidence>
<dbReference type="SUPFAM" id="SSF52540">
    <property type="entry name" value="P-loop containing nucleoside triphosphate hydrolases"/>
    <property type="match status" value="1"/>
</dbReference>
<dbReference type="Pfam" id="PF00005">
    <property type="entry name" value="ABC_tran"/>
    <property type="match status" value="1"/>
</dbReference>
<dbReference type="PROSITE" id="PS00211">
    <property type="entry name" value="ABC_TRANSPORTER_1"/>
    <property type="match status" value="1"/>
</dbReference>
<dbReference type="AlphaFoldDB" id="A0A8J4DYT9"/>
<protein>
    <submittedName>
        <fullName evidence="5">Dipeptide/oligopeptide/nickel ABC transporter ATP-binding protein</fullName>
    </submittedName>
</protein>
<dbReference type="Proteomes" id="UP000612585">
    <property type="component" value="Unassembled WGS sequence"/>
</dbReference>
<evidence type="ECO:0000259" key="4">
    <source>
        <dbReference type="PROSITE" id="PS50893"/>
    </source>
</evidence>
<organism evidence="5 6">
    <name type="scientific">Virgisporangium aurantiacum</name>
    <dbReference type="NCBI Taxonomy" id="175570"/>
    <lineage>
        <taxon>Bacteria</taxon>
        <taxon>Bacillati</taxon>
        <taxon>Actinomycetota</taxon>
        <taxon>Actinomycetes</taxon>
        <taxon>Micromonosporales</taxon>
        <taxon>Micromonosporaceae</taxon>
        <taxon>Virgisporangium</taxon>
    </lineage>
</organism>
<evidence type="ECO:0000256" key="1">
    <source>
        <dbReference type="ARBA" id="ARBA00022741"/>
    </source>
</evidence>
<sequence>MTSLEKPADSPADKAEPDGVEPGKEILKVDRLHKYFGKGGVKAVDDVSFAIRSGEITTVVGESGSGKSTLARLILRLMPPTSGRIELNGTDVTTIKGKALHTYWRDVQAVFQDPFSAFNQFFTVRRLLSRSKGMLDLKGESLEDRMLASLEQVGLKKDSLDKYPHQMSGGQRQRVMIARALMMRPVLLIADEATSMLDASLRANILNVLTDLRTDTGLTILFITHDIGQACYVSDRILVMKHGKLVESGPTEDVIFRPEHEYTRQLLEDVPRLHG</sequence>
<dbReference type="InterPro" id="IPR003439">
    <property type="entry name" value="ABC_transporter-like_ATP-bd"/>
</dbReference>